<dbReference type="EMBL" id="JAESDN010000002">
    <property type="protein sequence ID" value="KAG7055665.1"/>
    <property type="molecule type" value="Genomic_DNA"/>
</dbReference>
<evidence type="ECO:0000313" key="2">
    <source>
        <dbReference type="Proteomes" id="UP000699042"/>
    </source>
</evidence>
<evidence type="ECO:0000313" key="1">
    <source>
        <dbReference type="EMBL" id="KAG7055665.1"/>
    </source>
</evidence>
<dbReference type="AlphaFoldDB" id="A0A9P7RDS9"/>
<keyword evidence="2" id="KW-1185">Reference proteome</keyword>
<protein>
    <submittedName>
        <fullName evidence="1">Uncharacterized protein</fullName>
    </submittedName>
</protein>
<dbReference type="Proteomes" id="UP000699042">
    <property type="component" value="Unassembled WGS sequence"/>
</dbReference>
<sequence length="140" mass="15164">MFVLTVTGAYAVRSERAGLNSPIHLNQAGLKQKGRGKKSHTTPYPWACRVTNRAFRPQHCPKEGKTGSYYDSDIAANALPISAQSNDDPSLEPRTPVCVCRSAAHAPPPLNGRRPVGTNISSYSTKQTLTQALYGTHPHP</sequence>
<name>A0A9P7RDS9_9PEZI</name>
<reference evidence="1" key="1">
    <citation type="submission" date="2021-05" db="EMBL/GenBank/DDBJ databases">
        <title>Comparative genomics of three Colletotrichum scovillei strains and genetic complementation revealed genes involved fungal growth and virulence on chili pepper.</title>
        <authorList>
            <person name="Hsieh D.-K."/>
            <person name="Chuang S.-C."/>
            <person name="Chen C.-Y."/>
            <person name="Chao Y.-T."/>
            <person name="Lu M.-Y.J."/>
            <person name="Lee M.-H."/>
            <person name="Shih M.-C."/>
        </authorList>
    </citation>
    <scope>NUCLEOTIDE SEQUENCE</scope>
    <source>
        <strain evidence="1">Coll-153</strain>
    </source>
</reference>
<organism evidence="1 2">
    <name type="scientific">Colletotrichum scovillei</name>
    <dbReference type="NCBI Taxonomy" id="1209932"/>
    <lineage>
        <taxon>Eukaryota</taxon>
        <taxon>Fungi</taxon>
        <taxon>Dikarya</taxon>
        <taxon>Ascomycota</taxon>
        <taxon>Pezizomycotina</taxon>
        <taxon>Sordariomycetes</taxon>
        <taxon>Hypocreomycetidae</taxon>
        <taxon>Glomerellales</taxon>
        <taxon>Glomerellaceae</taxon>
        <taxon>Colletotrichum</taxon>
        <taxon>Colletotrichum acutatum species complex</taxon>
    </lineage>
</organism>
<gene>
    <name evidence="1" type="ORF">JMJ77_008118</name>
</gene>
<comment type="caution">
    <text evidence="1">The sequence shown here is derived from an EMBL/GenBank/DDBJ whole genome shotgun (WGS) entry which is preliminary data.</text>
</comment>
<accession>A0A9P7RDS9</accession>
<proteinExistence type="predicted"/>